<dbReference type="Proteomes" id="UP000256257">
    <property type="component" value="Unassembled WGS sequence"/>
</dbReference>
<dbReference type="SUPFAM" id="SSF46626">
    <property type="entry name" value="Cytochrome c"/>
    <property type="match status" value="1"/>
</dbReference>
<keyword evidence="2" id="KW-1185">Reference proteome</keyword>
<comment type="caution">
    <text evidence="1">The sequence shown here is derived from an EMBL/GenBank/DDBJ whole genome shotgun (WGS) entry which is preliminary data.</text>
</comment>
<gene>
    <name evidence="1" type="ORF">DRF67_19595</name>
</gene>
<dbReference type="InterPro" id="IPR036909">
    <property type="entry name" value="Cyt_c-like_dom_sf"/>
</dbReference>
<evidence type="ECO:0000313" key="2">
    <source>
        <dbReference type="Proteomes" id="UP000256257"/>
    </source>
</evidence>
<reference evidence="1 2" key="1">
    <citation type="submission" date="2018-06" db="EMBL/GenBank/DDBJ databases">
        <title>Novel Chryseobacterium species.</title>
        <authorList>
            <person name="Newman J."/>
            <person name="Hugo C."/>
            <person name="Oosthuizen L."/>
            <person name="Charimba G."/>
        </authorList>
    </citation>
    <scope>NUCLEOTIDE SEQUENCE [LARGE SCALE GENOMIC DNA]</scope>
    <source>
        <strain evidence="1 2">7_F195</strain>
    </source>
</reference>
<dbReference type="AlphaFoldDB" id="A0A3D9AQY7"/>
<dbReference type="GO" id="GO:0009055">
    <property type="term" value="F:electron transfer activity"/>
    <property type="evidence" value="ECO:0007669"/>
    <property type="project" value="InterPro"/>
</dbReference>
<evidence type="ECO:0008006" key="3">
    <source>
        <dbReference type="Google" id="ProtNLM"/>
    </source>
</evidence>
<protein>
    <recommendedName>
        <fullName evidence="3">Cytochrome c domain-containing protein</fullName>
    </recommendedName>
</protein>
<proteinExistence type="predicted"/>
<sequence length="126" mass="13876">MGLIFIEFFDMRTLSYIPILLSAVLLIACDSRTYEEISDNTPITAPVNYVKDVKPIIDNNCIGCHSADGFNKPLATYEQAKNNIDGILDRIQRPNGDPGKMPKGGSLSAAQINIFIKWKADGLSEN</sequence>
<dbReference type="OrthoDB" id="9786191at2"/>
<evidence type="ECO:0000313" key="1">
    <source>
        <dbReference type="EMBL" id="REC43407.1"/>
    </source>
</evidence>
<dbReference type="GO" id="GO:0020037">
    <property type="term" value="F:heme binding"/>
    <property type="evidence" value="ECO:0007669"/>
    <property type="project" value="InterPro"/>
</dbReference>
<accession>A0A3D9AQY7</accession>
<organism evidence="1 2">
    <name type="scientific">Chryseobacterium pennipullorum</name>
    <dbReference type="NCBI Taxonomy" id="2258963"/>
    <lineage>
        <taxon>Bacteria</taxon>
        <taxon>Pseudomonadati</taxon>
        <taxon>Bacteroidota</taxon>
        <taxon>Flavobacteriia</taxon>
        <taxon>Flavobacteriales</taxon>
        <taxon>Weeksellaceae</taxon>
        <taxon>Chryseobacterium group</taxon>
        <taxon>Chryseobacterium</taxon>
    </lineage>
</organism>
<dbReference type="EMBL" id="QNVV01000024">
    <property type="protein sequence ID" value="REC43407.1"/>
    <property type="molecule type" value="Genomic_DNA"/>
</dbReference>
<name>A0A3D9AQY7_9FLAO</name>